<feature type="coiled-coil region" evidence="1">
    <location>
        <begin position="102"/>
        <end position="136"/>
    </location>
</feature>
<proteinExistence type="predicted"/>
<dbReference type="Proteomes" id="UP000224003">
    <property type="component" value="Unassembled WGS sequence"/>
</dbReference>
<gene>
    <name evidence="3" type="ORF">COJ15_32365</name>
</gene>
<keyword evidence="1" id="KW-0175">Coiled coil</keyword>
<dbReference type="InterPro" id="IPR024633">
    <property type="entry name" value="DnaA_N_dom"/>
</dbReference>
<evidence type="ECO:0000256" key="1">
    <source>
        <dbReference type="SAM" id="Coils"/>
    </source>
</evidence>
<evidence type="ECO:0000313" key="4">
    <source>
        <dbReference type="Proteomes" id="UP000224003"/>
    </source>
</evidence>
<accession>A0A9X6ZQ64</accession>
<dbReference type="EMBL" id="NUVX01000081">
    <property type="protein sequence ID" value="PFJ28964.1"/>
    <property type="molecule type" value="Genomic_DNA"/>
</dbReference>
<reference evidence="3 4" key="1">
    <citation type="submission" date="2017-09" db="EMBL/GenBank/DDBJ databases">
        <title>Large-scale bioinformatics analysis of Bacillus genomes uncovers conserved roles of natural products in bacterial physiology.</title>
        <authorList>
            <consortium name="Agbiome Team Llc"/>
            <person name="Bleich R.M."/>
            <person name="Grubbs K.J."/>
            <person name="Santa Maria K.C."/>
            <person name="Allen S.E."/>
            <person name="Farag S."/>
            <person name="Shank E.A."/>
            <person name="Bowers A."/>
        </authorList>
    </citation>
    <scope>NUCLEOTIDE SEQUENCE [LARGE SCALE GENOMIC DNA]</scope>
    <source>
        <strain evidence="3 4">AFS085496</strain>
    </source>
</reference>
<protein>
    <recommendedName>
        <fullName evidence="2">DnaA N-terminal domain-containing protein</fullName>
    </recommendedName>
</protein>
<name>A0A9X6ZQ64_BACTU</name>
<sequence>MLNQSKWDKIKEEVKKIVSMTSYATFVKNTSYIQDGDVLLIVSPNDFQRGWLAKNYTTLFSDTVAEVNGKRMEIKFVADDKTEQPLEKEVIKEEDGTERTLKEYLLNRVSELTDKVETLEKTVLKLMNNQNEVNKD</sequence>
<dbReference type="Gene3D" id="3.30.300.180">
    <property type="match status" value="1"/>
</dbReference>
<dbReference type="Pfam" id="PF11638">
    <property type="entry name" value="DnaA_N"/>
    <property type="match status" value="1"/>
</dbReference>
<organism evidence="3 4">
    <name type="scientific">Bacillus thuringiensis</name>
    <dbReference type="NCBI Taxonomy" id="1428"/>
    <lineage>
        <taxon>Bacteria</taxon>
        <taxon>Bacillati</taxon>
        <taxon>Bacillota</taxon>
        <taxon>Bacilli</taxon>
        <taxon>Bacillales</taxon>
        <taxon>Bacillaceae</taxon>
        <taxon>Bacillus</taxon>
        <taxon>Bacillus cereus group</taxon>
    </lineage>
</organism>
<evidence type="ECO:0000259" key="2">
    <source>
        <dbReference type="Pfam" id="PF11638"/>
    </source>
</evidence>
<dbReference type="InterPro" id="IPR038454">
    <property type="entry name" value="DnaA_N_sf"/>
</dbReference>
<evidence type="ECO:0000313" key="3">
    <source>
        <dbReference type="EMBL" id="PFJ28964.1"/>
    </source>
</evidence>
<dbReference type="AlphaFoldDB" id="A0A9X6ZQ64"/>
<feature type="domain" description="DnaA N-terminal" evidence="2">
    <location>
        <begin position="5"/>
        <end position="61"/>
    </location>
</feature>
<comment type="caution">
    <text evidence="3">The sequence shown here is derived from an EMBL/GenBank/DDBJ whole genome shotgun (WGS) entry which is preliminary data.</text>
</comment>